<proteinExistence type="predicted"/>
<evidence type="ECO:0000313" key="3">
    <source>
        <dbReference type="Proteomes" id="UP000283269"/>
    </source>
</evidence>
<dbReference type="InterPro" id="IPR052766">
    <property type="entry name" value="S41A_metabolite_peptidase"/>
</dbReference>
<evidence type="ECO:0008006" key="4">
    <source>
        <dbReference type="Google" id="ProtNLM"/>
    </source>
</evidence>
<keyword evidence="3" id="KW-1185">Reference proteome</keyword>
<evidence type="ECO:0000256" key="1">
    <source>
        <dbReference type="SAM" id="SignalP"/>
    </source>
</evidence>
<dbReference type="EMBL" id="NHYD01003195">
    <property type="protein sequence ID" value="PPQ81939.1"/>
    <property type="molecule type" value="Genomic_DNA"/>
</dbReference>
<reference evidence="2 3" key="1">
    <citation type="journal article" date="2018" name="Evol. Lett.">
        <title>Horizontal gene cluster transfer increased hallucinogenic mushroom diversity.</title>
        <authorList>
            <person name="Reynolds H.T."/>
            <person name="Vijayakumar V."/>
            <person name="Gluck-Thaler E."/>
            <person name="Korotkin H.B."/>
            <person name="Matheny P.B."/>
            <person name="Slot J.C."/>
        </authorList>
    </citation>
    <scope>NUCLEOTIDE SEQUENCE [LARGE SCALE GENOMIC DNA]</scope>
    <source>
        <strain evidence="2 3">2631</strain>
    </source>
</reference>
<dbReference type="OrthoDB" id="27214at2759"/>
<dbReference type="InterPro" id="IPR029045">
    <property type="entry name" value="ClpP/crotonase-like_dom_sf"/>
</dbReference>
<feature type="signal peptide" evidence="1">
    <location>
        <begin position="1"/>
        <end position="22"/>
    </location>
</feature>
<dbReference type="PANTHER" id="PTHR37049">
    <property type="entry name" value="PEPTIDASE S41 FAMILY PROTEIN"/>
    <property type="match status" value="1"/>
</dbReference>
<organism evidence="2 3">
    <name type="scientific">Psilocybe cyanescens</name>
    <dbReference type="NCBI Taxonomy" id="93625"/>
    <lineage>
        <taxon>Eukaryota</taxon>
        <taxon>Fungi</taxon>
        <taxon>Dikarya</taxon>
        <taxon>Basidiomycota</taxon>
        <taxon>Agaricomycotina</taxon>
        <taxon>Agaricomycetes</taxon>
        <taxon>Agaricomycetidae</taxon>
        <taxon>Agaricales</taxon>
        <taxon>Agaricineae</taxon>
        <taxon>Strophariaceae</taxon>
        <taxon>Psilocybe</taxon>
    </lineage>
</organism>
<dbReference type="SUPFAM" id="SSF52096">
    <property type="entry name" value="ClpP/crotonase"/>
    <property type="match status" value="1"/>
</dbReference>
<dbReference type="STRING" id="93625.A0A409WTY7"/>
<evidence type="ECO:0000313" key="2">
    <source>
        <dbReference type="EMBL" id="PPQ81939.1"/>
    </source>
</evidence>
<dbReference type="PANTHER" id="PTHR37049:SF4">
    <property type="entry name" value="RHODANESE DOMAIN-CONTAINING PROTEIN"/>
    <property type="match status" value="1"/>
</dbReference>
<gene>
    <name evidence="2" type="ORF">CVT25_013787</name>
</gene>
<dbReference type="AlphaFoldDB" id="A0A409WTY7"/>
<sequence length="614" mass="67290">MGSSKALRSFLFFTVSAAVAIATDVTQRALDPCSVIGQQTWSTPKEVRACFISVKVNETEKANILEVITKTLEFHTSTNYQIKAPQPFTSEVHEDILLDLARIKRQKYSSDYDLHVDISRSLKRLNDGHCSWANYCYGNQDVYIASEAFTVASAEFGADIDFWQNALPGSLKGKLSSLSGAKVLLINALPPFSAVNANALIAGSYQAFGTRQSGFFSSYRRVAGGWTYLLGNFAQQSLPLSDNVLLTIQRVNHTVPDTILVRKLFKRVVGAFADTAAWRSLNCKAKSTTNGDDVYSDTQRTRPAKPSRYINELIDESHLTDVVLPPTLVPVLVPVDGSYNAAQFYLSTDKKTGILALGSFSDNDYQGFMVSLLNGLVQLKSLGTTQLIVDVTNNGGGYICAAHWLHRIISGEKSTTVPQAGLDTTTRNGALAQLIVKKIVNKDRDPAGQLLYNPIQWRDANNVIFNETNDWLQPPVPVTVNGRKDAFSQRLGQECQPEGFPSVPPTEALFDPKKVVIIAMQKLEGSKTVVVGGKKDVRQQYCGTIGGQSTSFTTIDTEIKTSGLKNNTLAPPDLLVNDYLGITWRLAYGIDNPKEPAEWQDHPADLNLPLTASL</sequence>
<accession>A0A409WTY7</accession>
<dbReference type="InParanoid" id="A0A409WTY7"/>
<comment type="caution">
    <text evidence="2">The sequence shown here is derived from an EMBL/GenBank/DDBJ whole genome shotgun (WGS) entry which is preliminary data.</text>
</comment>
<dbReference type="Gene3D" id="3.90.226.10">
    <property type="entry name" value="2-enoyl-CoA Hydratase, Chain A, domain 1"/>
    <property type="match status" value="1"/>
</dbReference>
<protein>
    <recommendedName>
        <fullName evidence="4">Tail specific protease domain-containing protein</fullName>
    </recommendedName>
</protein>
<name>A0A409WTY7_PSICY</name>
<feature type="chain" id="PRO_5019301979" description="Tail specific protease domain-containing protein" evidence="1">
    <location>
        <begin position="23"/>
        <end position="614"/>
    </location>
</feature>
<dbReference type="Proteomes" id="UP000283269">
    <property type="component" value="Unassembled WGS sequence"/>
</dbReference>
<keyword evidence="1" id="KW-0732">Signal</keyword>